<dbReference type="EMBL" id="CP013118">
    <property type="protein sequence ID" value="ALO13908.1"/>
    <property type="molecule type" value="Genomic_DNA"/>
</dbReference>
<organism evidence="2 3">
    <name type="scientific">Salinivirga cyanobacteriivorans</name>
    <dbReference type="NCBI Taxonomy" id="1307839"/>
    <lineage>
        <taxon>Bacteria</taxon>
        <taxon>Pseudomonadati</taxon>
        <taxon>Bacteroidota</taxon>
        <taxon>Bacteroidia</taxon>
        <taxon>Bacteroidales</taxon>
        <taxon>Salinivirgaceae</taxon>
        <taxon>Salinivirga</taxon>
    </lineage>
</organism>
<sequence length="171" mass="19648">MNKNFFRKKWKLIVDSLISIIVIATLIWMFVDFDRFLQPDFMPTGKAAKLMIVITNFLYEIGGKFFTVMIFSVLAVPFVYRTIRGLLKDEPIINDDNRNIILAPGNMFIYNGNNVYIEKITSTKDGYSGYGEVEMGIINKLKKSVKFSNIRINENRKVISGEVEVLSEGEQ</sequence>
<dbReference type="Proteomes" id="UP000064893">
    <property type="component" value="Chromosome"/>
</dbReference>
<feature type="transmembrane region" description="Helical" evidence="1">
    <location>
        <begin position="12"/>
        <end position="31"/>
    </location>
</feature>
<gene>
    <name evidence="2" type="ORF">L21SP5_00228</name>
</gene>
<name>A0A0S2HVA7_9BACT</name>
<accession>A0A0S2HVA7</accession>
<keyword evidence="1" id="KW-1133">Transmembrane helix</keyword>
<proteinExistence type="predicted"/>
<evidence type="ECO:0000256" key="1">
    <source>
        <dbReference type="SAM" id="Phobius"/>
    </source>
</evidence>
<dbReference type="KEGG" id="blq:L21SP5_00228"/>
<dbReference type="STRING" id="1307839.L21SP5_00228"/>
<keyword evidence="1" id="KW-0472">Membrane</keyword>
<keyword evidence="3" id="KW-1185">Reference proteome</keyword>
<evidence type="ECO:0000313" key="2">
    <source>
        <dbReference type="EMBL" id="ALO13908.1"/>
    </source>
</evidence>
<dbReference type="RefSeq" id="WP_057951513.1">
    <property type="nucleotide sequence ID" value="NZ_CP013118.1"/>
</dbReference>
<keyword evidence="1" id="KW-0812">Transmembrane</keyword>
<reference evidence="2 3" key="1">
    <citation type="submission" date="2015-11" db="EMBL/GenBank/DDBJ databases">
        <title>Description and complete genome sequence of a novel strain predominating in hypersaline microbial mats and representing a new family of the Bacteriodetes phylum.</title>
        <authorList>
            <person name="Spring S."/>
            <person name="Bunk B."/>
            <person name="Sproer C."/>
            <person name="Klenk H.-P."/>
        </authorList>
    </citation>
    <scope>NUCLEOTIDE SEQUENCE [LARGE SCALE GENOMIC DNA]</scope>
    <source>
        <strain evidence="2 3">L21-Spi-D4</strain>
    </source>
</reference>
<protein>
    <submittedName>
        <fullName evidence="2">Uncharacterized protein</fullName>
    </submittedName>
</protein>
<feature type="transmembrane region" description="Helical" evidence="1">
    <location>
        <begin position="51"/>
        <end position="80"/>
    </location>
</feature>
<evidence type="ECO:0000313" key="3">
    <source>
        <dbReference type="Proteomes" id="UP000064893"/>
    </source>
</evidence>
<dbReference type="AlphaFoldDB" id="A0A0S2HVA7"/>